<protein>
    <recommendedName>
        <fullName evidence="3">PIN domain-containing protein</fullName>
    </recommendedName>
</protein>
<evidence type="ECO:0008006" key="3">
    <source>
        <dbReference type="Google" id="ProtNLM"/>
    </source>
</evidence>
<proteinExistence type="predicted"/>
<dbReference type="Proteomes" id="UP000565078">
    <property type="component" value="Unassembled WGS sequence"/>
</dbReference>
<organism evidence="1 2">
    <name type="scientific">Candidatus Iainarchaeum sp</name>
    <dbReference type="NCBI Taxonomy" id="3101447"/>
    <lineage>
        <taxon>Archaea</taxon>
        <taxon>Candidatus Iainarchaeota</taxon>
        <taxon>Candidatus Iainarchaeia</taxon>
        <taxon>Candidatus Iainarchaeales</taxon>
        <taxon>Candidatus Iainarchaeaceae</taxon>
        <taxon>Candidatus Iainarchaeum</taxon>
    </lineage>
</organism>
<name>A0A7J4IXP0_9ARCH</name>
<gene>
    <name evidence="1" type="ORF">HA254_06740</name>
</gene>
<reference evidence="2" key="1">
    <citation type="journal article" date="2020" name="bioRxiv">
        <title>A rank-normalized archaeal taxonomy based on genome phylogeny resolves widespread incomplete and uneven classifications.</title>
        <authorList>
            <person name="Rinke C."/>
            <person name="Chuvochina M."/>
            <person name="Mussig A.J."/>
            <person name="Chaumeil P.-A."/>
            <person name="Waite D.W."/>
            <person name="Whitman W.B."/>
            <person name="Parks D.H."/>
            <person name="Hugenholtz P."/>
        </authorList>
    </citation>
    <scope>NUCLEOTIDE SEQUENCE [LARGE SCALE GENOMIC DNA]</scope>
</reference>
<dbReference type="AlphaFoldDB" id="A0A7J4IXP0"/>
<comment type="caution">
    <text evidence="1">The sequence shown here is derived from an EMBL/GenBank/DDBJ whole genome shotgun (WGS) entry which is preliminary data.</text>
</comment>
<sequence length="171" mass="19659">MRAILIRDFILKCKEKRAPLSSSATVYSEVKFQRYFLRQELTKQGFGSHEIGRILQVAEVKVKEFLTKITIHQNLSHSRLSEVTKFFQQYASDPRLVALAAKKQSLGQAASTIPGNNDLKILAEALTLQNLYFVTTDEHYYILIQELESKFTFTLICPDNVHTKLSEFGWE</sequence>
<evidence type="ECO:0000313" key="2">
    <source>
        <dbReference type="Proteomes" id="UP000565078"/>
    </source>
</evidence>
<dbReference type="EMBL" id="DUGC01000108">
    <property type="protein sequence ID" value="HIH10331.1"/>
    <property type="molecule type" value="Genomic_DNA"/>
</dbReference>
<evidence type="ECO:0000313" key="1">
    <source>
        <dbReference type="EMBL" id="HIH10331.1"/>
    </source>
</evidence>
<accession>A0A7J4IXP0</accession>